<protein>
    <recommendedName>
        <fullName evidence="10">SRCR domain-containing protein</fullName>
    </recommendedName>
</protein>
<evidence type="ECO:0000256" key="4">
    <source>
        <dbReference type="ARBA" id="ARBA00022729"/>
    </source>
</evidence>
<accession>A0A668A4Z6</accession>
<feature type="domain" description="SRCR" evidence="10">
    <location>
        <begin position="36"/>
        <end position="136"/>
    </location>
</feature>
<evidence type="ECO:0000256" key="5">
    <source>
        <dbReference type="ARBA" id="ARBA00022889"/>
    </source>
</evidence>
<keyword evidence="3" id="KW-0272">Extracellular matrix</keyword>
<feature type="disulfide bond" evidence="8">
    <location>
        <begin position="105"/>
        <end position="115"/>
    </location>
</feature>
<dbReference type="Proteomes" id="UP000472263">
    <property type="component" value="Chromosome 8"/>
</dbReference>
<reference evidence="11" key="2">
    <citation type="submission" date="2025-08" db="UniProtKB">
        <authorList>
            <consortium name="Ensembl"/>
        </authorList>
    </citation>
    <scope>IDENTIFICATION</scope>
</reference>
<evidence type="ECO:0000256" key="9">
    <source>
        <dbReference type="SAM" id="SignalP"/>
    </source>
</evidence>
<feature type="disulfide bond" evidence="8">
    <location>
        <begin position="61"/>
        <end position="125"/>
    </location>
</feature>
<sequence>MLANGITLSLWLLLLLHISGTDSMKFSLFSESSRGVRLAGSKTSSEGRVEIYHDGTWGTVCDDGWDLAEAQVVCRQLRFLGAKSAVNGGTYGEGSGPIWLDEVNCNGTESDLSTCVFKDWAVTDCTHKEDAGVVCKSSGFDTGYMLDHSLALSEELGQVFDSGDGCDFQIVVQSTTGNKQLDGTLETVQTTICAHKMILSRFPLFNTSEENTISVHVSLSCQPYFTSFIRYIYTRKADVTFSSAQCLHQMASKFGVKQLMEDTGRLFSKFLPQDVTFHTPVSLYEYSVETGDFLLKENCLQYMAWNYQNLTQSPAWSHLSVKLLGALLSRSDLVVSDEYFLLVSLEEWISQRGNLISLESQADLLKLIRFPMIPAEKLYELQFNSTLYNAHQDVYGSNILKAFQFNVLLFSTLKNNPVFKKDEDDYQARIYTATPWAATIDRSAVKQSSGSQSRRNYPAINYGYDYRYNYRYTTVSPYRHLRQKSFSTPVHNSLIFKTNVIQWEANIFMSQSDCSNRGVRCESFPTARLTAQNSLRQYQSSIRFSNQLLLRCQGKYICQVQDFKNDLSHISTNGSQGLPYPCPDGQYDYQFVVIPNYI</sequence>
<keyword evidence="2" id="KW-0964">Secreted</keyword>
<evidence type="ECO:0000256" key="8">
    <source>
        <dbReference type="PROSITE-ProRule" id="PRU00196"/>
    </source>
</evidence>
<evidence type="ECO:0000256" key="6">
    <source>
        <dbReference type="ARBA" id="ARBA00023157"/>
    </source>
</evidence>
<evidence type="ECO:0000259" key="10">
    <source>
        <dbReference type="PROSITE" id="PS50287"/>
    </source>
</evidence>
<evidence type="ECO:0000313" key="12">
    <source>
        <dbReference type="Proteomes" id="UP000472263"/>
    </source>
</evidence>
<reference evidence="11" key="3">
    <citation type="submission" date="2025-09" db="UniProtKB">
        <authorList>
            <consortium name="Ensembl"/>
        </authorList>
    </citation>
    <scope>IDENTIFICATION</scope>
</reference>
<evidence type="ECO:0000256" key="7">
    <source>
        <dbReference type="ARBA" id="ARBA00023180"/>
    </source>
</evidence>
<comment type="subcellular location">
    <subcellularLocation>
        <location evidence="1">Secreted</location>
        <location evidence="1">Extracellular space</location>
        <location evidence="1">Extracellular matrix</location>
    </subcellularLocation>
</comment>
<feature type="disulfide bond" evidence="8">
    <location>
        <begin position="74"/>
        <end position="135"/>
    </location>
</feature>
<organism evidence="11 12">
    <name type="scientific">Myripristis murdjan</name>
    <name type="common">pinecone soldierfish</name>
    <dbReference type="NCBI Taxonomy" id="586833"/>
    <lineage>
        <taxon>Eukaryota</taxon>
        <taxon>Metazoa</taxon>
        <taxon>Chordata</taxon>
        <taxon>Craniata</taxon>
        <taxon>Vertebrata</taxon>
        <taxon>Euteleostomi</taxon>
        <taxon>Actinopterygii</taxon>
        <taxon>Neopterygii</taxon>
        <taxon>Teleostei</taxon>
        <taxon>Neoteleostei</taxon>
        <taxon>Acanthomorphata</taxon>
        <taxon>Holocentriformes</taxon>
        <taxon>Holocentridae</taxon>
        <taxon>Myripristis</taxon>
    </lineage>
</organism>
<dbReference type="InterPro" id="IPR011333">
    <property type="entry name" value="SKP1/BTB/POZ_sf"/>
</dbReference>
<dbReference type="PANTHER" id="PTHR24410:SF16">
    <property type="entry name" value="GALECTIN-3-BINDING PROTEIN"/>
    <property type="match status" value="1"/>
</dbReference>
<keyword evidence="7" id="KW-0325">Glycoprotein</keyword>
<evidence type="ECO:0000256" key="3">
    <source>
        <dbReference type="ARBA" id="ARBA00022530"/>
    </source>
</evidence>
<dbReference type="SUPFAM" id="SSF56487">
    <property type="entry name" value="SRCR-like"/>
    <property type="match status" value="1"/>
</dbReference>
<dbReference type="Pfam" id="PF00530">
    <property type="entry name" value="SRCR"/>
    <property type="match status" value="1"/>
</dbReference>
<dbReference type="InterPro" id="IPR000210">
    <property type="entry name" value="BTB/POZ_dom"/>
</dbReference>
<dbReference type="PRINTS" id="PR00258">
    <property type="entry name" value="SPERACTRCPTR"/>
</dbReference>
<dbReference type="Ensembl" id="ENSMMDT00005050929.1">
    <property type="protein sequence ID" value="ENSMMDP00005049940.1"/>
    <property type="gene ID" value="ENSMMDG00005022675.1"/>
</dbReference>
<dbReference type="SMART" id="SM00225">
    <property type="entry name" value="BTB"/>
    <property type="match status" value="1"/>
</dbReference>
<keyword evidence="4 9" id="KW-0732">Signal</keyword>
<evidence type="ECO:0000256" key="1">
    <source>
        <dbReference type="ARBA" id="ARBA00004498"/>
    </source>
</evidence>
<evidence type="ECO:0000256" key="2">
    <source>
        <dbReference type="ARBA" id="ARBA00022525"/>
    </source>
</evidence>
<dbReference type="PANTHER" id="PTHR24410">
    <property type="entry name" value="HL07962P-RELATED"/>
    <property type="match status" value="1"/>
</dbReference>
<dbReference type="Gene3D" id="1.25.40.420">
    <property type="match status" value="1"/>
</dbReference>
<evidence type="ECO:0000313" key="11">
    <source>
        <dbReference type="Ensembl" id="ENSMMDP00005049940.1"/>
    </source>
</evidence>
<dbReference type="SUPFAM" id="SSF54695">
    <property type="entry name" value="POZ domain"/>
    <property type="match status" value="1"/>
</dbReference>
<feature type="chain" id="PRO_5025387651" description="SRCR domain-containing protein" evidence="9">
    <location>
        <begin position="24"/>
        <end position="598"/>
    </location>
</feature>
<feature type="signal peptide" evidence="9">
    <location>
        <begin position="1"/>
        <end position="23"/>
    </location>
</feature>
<dbReference type="InterPro" id="IPR036772">
    <property type="entry name" value="SRCR-like_dom_sf"/>
</dbReference>
<dbReference type="PROSITE" id="PS50287">
    <property type="entry name" value="SRCR_2"/>
    <property type="match status" value="1"/>
</dbReference>
<dbReference type="GeneTree" id="ENSGT00940000168180"/>
<gene>
    <name evidence="11" type="primary">lgals3bp</name>
</gene>
<dbReference type="Pfam" id="PF07707">
    <property type="entry name" value="BACK"/>
    <property type="match status" value="1"/>
</dbReference>
<dbReference type="Gene3D" id="3.10.250.10">
    <property type="entry name" value="SRCR-like domain"/>
    <property type="match status" value="1"/>
</dbReference>
<dbReference type="InterPro" id="IPR001190">
    <property type="entry name" value="SRCR"/>
</dbReference>
<reference evidence="11" key="1">
    <citation type="submission" date="2019-06" db="EMBL/GenBank/DDBJ databases">
        <authorList>
            <consortium name="Wellcome Sanger Institute Data Sharing"/>
        </authorList>
    </citation>
    <scope>NUCLEOTIDE SEQUENCE [LARGE SCALE GENOMIC DNA]</scope>
</reference>
<keyword evidence="5" id="KW-0130">Cell adhesion</keyword>
<dbReference type="SMART" id="SM00202">
    <property type="entry name" value="SR"/>
    <property type="match status" value="1"/>
</dbReference>
<dbReference type="Gene3D" id="3.30.710.10">
    <property type="entry name" value="Potassium Channel Kv1.1, Chain A"/>
    <property type="match status" value="1"/>
</dbReference>
<dbReference type="AlphaFoldDB" id="A0A668A4Z6"/>
<dbReference type="InterPro" id="IPR051481">
    <property type="entry name" value="BTB-POZ/Galectin-3-binding"/>
</dbReference>
<keyword evidence="12" id="KW-1185">Reference proteome</keyword>
<name>A0A668A4Z6_9TELE</name>
<dbReference type="FunFam" id="3.10.250.10:FF:000001">
    <property type="entry name" value="Lysyl oxidase 4 isoform X1"/>
    <property type="match status" value="1"/>
</dbReference>
<proteinExistence type="predicted"/>
<dbReference type="GO" id="GO:0007155">
    <property type="term" value="P:cell adhesion"/>
    <property type="evidence" value="ECO:0007669"/>
    <property type="project" value="UniProtKB-KW"/>
</dbReference>
<dbReference type="InterPro" id="IPR011705">
    <property type="entry name" value="BACK"/>
</dbReference>
<keyword evidence="6 8" id="KW-1015">Disulfide bond</keyword>
<dbReference type="GO" id="GO:0016020">
    <property type="term" value="C:membrane"/>
    <property type="evidence" value="ECO:0007669"/>
    <property type="project" value="InterPro"/>
</dbReference>
<dbReference type="SMART" id="SM00875">
    <property type="entry name" value="BACK"/>
    <property type="match status" value="1"/>
</dbReference>